<dbReference type="InterPro" id="IPR039355">
    <property type="entry name" value="Transcription_factor_GATA"/>
</dbReference>
<keyword evidence="5" id="KW-0539">Nucleus</keyword>
<evidence type="ECO:0000256" key="7">
    <source>
        <dbReference type="SAM" id="MobiDB-lite"/>
    </source>
</evidence>
<proteinExistence type="predicted"/>
<keyword evidence="2" id="KW-0479">Metal-binding</keyword>
<dbReference type="InterPro" id="IPR013088">
    <property type="entry name" value="Znf_NHR/GATA"/>
</dbReference>
<dbReference type="AlphaFoldDB" id="A0A139AN88"/>
<feature type="region of interest" description="Disordered" evidence="7">
    <location>
        <begin position="134"/>
        <end position="154"/>
    </location>
</feature>
<dbReference type="GO" id="GO:0000122">
    <property type="term" value="P:negative regulation of transcription by RNA polymerase II"/>
    <property type="evidence" value="ECO:0007669"/>
    <property type="project" value="TreeGrafter"/>
</dbReference>
<dbReference type="CDD" id="cd00202">
    <property type="entry name" value="ZnF_GATA"/>
    <property type="match status" value="1"/>
</dbReference>
<feature type="region of interest" description="Disordered" evidence="7">
    <location>
        <begin position="68"/>
        <end position="92"/>
    </location>
</feature>
<evidence type="ECO:0000313" key="10">
    <source>
        <dbReference type="Proteomes" id="UP000070544"/>
    </source>
</evidence>
<dbReference type="PANTHER" id="PTHR10071:SF281">
    <property type="entry name" value="BOX A-BINDING FACTOR-RELATED"/>
    <property type="match status" value="1"/>
</dbReference>
<feature type="domain" description="GATA-type" evidence="8">
    <location>
        <begin position="199"/>
        <end position="254"/>
    </location>
</feature>
<dbReference type="GO" id="GO:0000978">
    <property type="term" value="F:RNA polymerase II cis-regulatory region sequence-specific DNA binding"/>
    <property type="evidence" value="ECO:0007669"/>
    <property type="project" value="TreeGrafter"/>
</dbReference>
<dbReference type="STRING" id="1344416.A0A139AN88"/>
<dbReference type="OrthoDB" id="515401at2759"/>
<name>A0A139AN88_GONPJ</name>
<protein>
    <recommendedName>
        <fullName evidence="8">GATA-type domain-containing protein</fullName>
    </recommendedName>
</protein>
<dbReference type="PROSITE" id="PS50114">
    <property type="entry name" value="GATA_ZN_FINGER_2"/>
    <property type="match status" value="1"/>
</dbReference>
<evidence type="ECO:0000256" key="5">
    <source>
        <dbReference type="ARBA" id="ARBA00023242"/>
    </source>
</evidence>
<evidence type="ECO:0000256" key="1">
    <source>
        <dbReference type="ARBA" id="ARBA00004123"/>
    </source>
</evidence>
<keyword evidence="4" id="KW-0862">Zinc</keyword>
<accession>A0A139AN88</accession>
<keyword evidence="3 6" id="KW-0863">Zinc-finger</keyword>
<organism evidence="9 10">
    <name type="scientific">Gonapodya prolifera (strain JEL478)</name>
    <name type="common">Monoblepharis prolifera</name>
    <dbReference type="NCBI Taxonomy" id="1344416"/>
    <lineage>
        <taxon>Eukaryota</taxon>
        <taxon>Fungi</taxon>
        <taxon>Fungi incertae sedis</taxon>
        <taxon>Chytridiomycota</taxon>
        <taxon>Chytridiomycota incertae sedis</taxon>
        <taxon>Monoblepharidomycetes</taxon>
        <taxon>Monoblepharidales</taxon>
        <taxon>Gonapodyaceae</taxon>
        <taxon>Gonapodya</taxon>
    </lineage>
</organism>
<reference evidence="9 10" key="1">
    <citation type="journal article" date="2015" name="Genome Biol. Evol.">
        <title>Phylogenomic analyses indicate that early fungi evolved digesting cell walls of algal ancestors of land plants.</title>
        <authorList>
            <person name="Chang Y."/>
            <person name="Wang S."/>
            <person name="Sekimoto S."/>
            <person name="Aerts A.L."/>
            <person name="Choi C."/>
            <person name="Clum A."/>
            <person name="LaButti K.M."/>
            <person name="Lindquist E.A."/>
            <person name="Yee Ngan C."/>
            <person name="Ohm R.A."/>
            <person name="Salamov A.A."/>
            <person name="Grigoriev I.V."/>
            <person name="Spatafora J.W."/>
            <person name="Berbee M.L."/>
        </authorList>
    </citation>
    <scope>NUCLEOTIDE SEQUENCE [LARGE SCALE GENOMIC DNA]</scope>
    <source>
        <strain evidence="9 10">JEL478</strain>
    </source>
</reference>
<dbReference type="Gene3D" id="3.30.50.10">
    <property type="entry name" value="Erythroid Transcription Factor GATA-1, subunit A"/>
    <property type="match status" value="1"/>
</dbReference>
<sequence length="281" mass="30064">MQFHTEDDLSASAFAELFQFDFSNAALTHTDSTPFFGDLDFGDLDLPSLFGGVIDESVDFSSYSFDEAASDSPTLENTDASSCSSPNSTTSDTFYLPPLPTDQDSTHQIANLALLLFPGPGAPNPLEGVTPTVTNPTSGSQPSDATPLTCESTPAPCRLETRRASKIGKAAAANANSSARRQPMSSSVKAARKKARNEQERGLTCNNCGTRSSPLWRRTPDDAKLPLCNACGLYLKQYGSNRPTSVIKAIVHCAISGEPVSMNRDVVDKMEGSSKRRKIAK</sequence>
<dbReference type="GO" id="GO:0005634">
    <property type="term" value="C:nucleus"/>
    <property type="evidence" value="ECO:0007669"/>
    <property type="project" value="UniProtKB-SubCell"/>
</dbReference>
<dbReference type="SMART" id="SM00401">
    <property type="entry name" value="ZnF_GATA"/>
    <property type="match status" value="1"/>
</dbReference>
<evidence type="ECO:0000256" key="3">
    <source>
        <dbReference type="ARBA" id="ARBA00022771"/>
    </source>
</evidence>
<dbReference type="PANTHER" id="PTHR10071">
    <property type="entry name" value="TRANSCRIPTION FACTOR GATA FAMILY MEMBER"/>
    <property type="match status" value="1"/>
</dbReference>
<dbReference type="GO" id="GO:0000981">
    <property type="term" value="F:DNA-binding transcription factor activity, RNA polymerase II-specific"/>
    <property type="evidence" value="ECO:0007669"/>
    <property type="project" value="TreeGrafter"/>
</dbReference>
<dbReference type="EMBL" id="KQ965743">
    <property type="protein sequence ID" value="KXS18209.1"/>
    <property type="molecule type" value="Genomic_DNA"/>
</dbReference>
<dbReference type="SUPFAM" id="SSF57716">
    <property type="entry name" value="Glucocorticoid receptor-like (DNA-binding domain)"/>
    <property type="match status" value="1"/>
</dbReference>
<dbReference type="InterPro" id="IPR000679">
    <property type="entry name" value="Znf_GATA"/>
</dbReference>
<dbReference type="Pfam" id="PF00320">
    <property type="entry name" value="GATA"/>
    <property type="match status" value="1"/>
</dbReference>
<dbReference type="Proteomes" id="UP000070544">
    <property type="component" value="Unassembled WGS sequence"/>
</dbReference>
<evidence type="ECO:0000259" key="8">
    <source>
        <dbReference type="PROSITE" id="PS50114"/>
    </source>
</evidence>
<gene>
    <name evidence="9" type="ORF">M427DRAFT_224135</name>
</gene>
<dbReference type="GO" id="GO:0008270">
    <property type="term" value="F:zinc ion binding"/>
    <property type="evidence" value="ECO:0007669"/>
    <property type="project" value="UniProtKB-KW"/>
</dbReference>
<evidence type="ECO:0000256" key="2">
    <source>
        <dbReference type="ARBA" id="ARBA00022723"/>
    </source>
</evidence>
<comment type="subcellular location">
    <subcellularLocation>
        <location evidence="1">Nucleus</location>
    </subcellularLocation>
</comment>
<evidence type="ECO:0000256" key="4">
    <source>
        <dbReference type="ARBA" id="ARBA00022833"/>
    </source>
</evidence>
<evidence type="ECO:0000313" key="9">
    <source>
        <dbReference type="EMBL" id="KXS18209.1"/>
    </source>
</evidence>
<dbReference type="GO" id="GO:0045944">
    <property type="term" value="P:positive regulation of transcription by RNA polymerase II"/>
    <property type="evidence" value="ECO:0007669"/>
    <property type="project" value="TreeGrafter"/>
</dbReference>
<feature type="compositionally biased region" description="Low complexity" evidence="7">
    <location>
        <begin position="77"/>
        <end position="92"/>
    </location>
</feature>
<feature type="compositionally biased region" description="Polar residues" evidence="7">
    <location>
        <begin position="134"/>
        <end position="152"/>
    </location>
</feature>
<keyword evidence="10" id="KW-1185">Reference proteome</keyword>
<evidence type="ECO:0000256" key="6">
    <source>
        <dbReference type="PROSITE-ProRule" id="PRU00094"/>
    </source>
</evidence>